<feature type="domain" description="Wall-associated receptor kinase C-terminal" evidence="3">
    <location>
        <begin position="196"/>
        <end position="254"/>
    </location>
</feature>
<dbReference type="EMBL" id="DF973729">
    <property type="protein sequence ID" value="GAU38755.1"/>
    <property type="molecule type" value="Genomic_DNA"/>
</dbReference>
<organism evidence="4 5">
    <name type="scientific">Trifolium subterraneum</name>
    <name type="common">Subterranean clover</name>
    <dbReference type="NCBI Taxonomy" id="3900"/>
    <lineage>
        <taxon>Eukaryota</taxon>
        <taxon>Viridiplantae</taxon>
        <taxon>Streptophyta</taxon>
        <taxon>Embryophyta</taxon>
        <taxon>Tracheophyta</taxon>
        <taxon>Spermatophyta</taxon>
        <taxon>Magnoliopsida</taxon>
        <taxon>eudicotyledons</taxon>
        <taxon>Gunneridae</taxon>
        <taxon>Pentapetalae</taxon>
        <taxon>rosids</taxon>
        <taxon>fabids</taxon>
        <taxon>Fabales</taxon>
        <taxon>Fabaceae</taxon>
        <taxon>Papilionoideae</taxon>
        <taxon>50 kb inversion clade</taxon>
        <taxon>NPAAA clade</taxon>
        <taxon>Hologalegina</taxon>
        <taxon>IRL clade</taxon>
        <taxon>Trifolieae</taxon>
        <taxon>Trifolium</taxon>
    </lineage>
</organism>
<proteinExistence type="predicted"/>
<gene>
    <name evidence="4" type="ORF">TSUD_158870</name>
</gene>
<feature type="chain" id="PRO_5016415174" description="Wall-associated receptor kinase C-terminal domain-containing protein" evidence="2">
    <location>
        <begin position="35"/>
        <end position="289"/>
    </location>
</feature>
<evidence type="ECO:0000256" key="1">
    <source>
        <dbReference type="ARBA" id="ARBA00023180"/>
    </source>
</evidence>
<feature type="signal peptide" evidence="2">
    <location>
        <begin position="1"/>
        <end position="34"/>
    </location>
</feature>
<protein>
    <recommendedName>
        <fullName evidence="3">Wall-associated receptor kinase C-terminal domain-containing protein</fullName>
    </recommendedName>
</protein>
<dbReference type="PANTHER" id="PTHR33138">
    <property type="entry name" value="OS01G0690200 PROTEIN"/>
    <property type="match status" value="1"/>
</dbReference>
<dbReference type="Pfam" id="PF14380">
    <property type="entry name" value="WAK_assoc"/>
    <property type="match status" value="1"/>
</dbReference>
<evidence type="ECO:0000313" key="4">
    <source>
        <dbReference type="EMBL" id="GAU38755.1"/>
    </source>
</evidence>
<evidence type="ECO:0000259" key="3">
    <source>
        <dbReference type="Pfam" id="PF14380"/>
    </source>
</evidence>
<keyword evidence="1" id="KW-0325">Glycoprotein</keyword>
<dbReference type="PANTHER" id="PTHR33138:SF72">
    <property type="entry name" value="WALL-ASSOCIATED RECEPTOR KINASE CARBOXY-TERMINAL PROTEIN"/>
    <property type="match status" value="1"/>
</dbReference>
<dbReference type="AlphaFoldDB" id="A0A2Z6NSB0"/>
<dbReference type="Proteomes" id="UP000242715">
    <property type="component" value="Unassembled WGS sequence"/>
</dbReference>
<sequence>MKPLLHHPSSSIILSFFCFTLLMISIIDIPTCMCDDGDKYTNCNTAFTCEGSSIANSLKYPFWGVNREKYCGGSADSKTKLTCEDKVLKITINSVTYRILEWDDSIAQKLTVARDDYWNDICTTSDNHKNSTFDNTLFQRDVGGSGSANLTLLYDCNTKLPNMFYSATCNNNIKVVYTLGDAASITCVPTLIVGFPITGVQVAQLLTQNDVNQALEGGFDLKWNGNYTQCQVCIASHGACGNDKGKFRCFCDDGAHTTSCYSQMAPSSMSITFYITNSKFVSTTSNNRV</sequence>
<keyword evidence="5" id="KW-1185">Reference proteome</keyword>
<reference evidence="5" key="1">
    <citation type="journal article" date="2017" name="Front. Plant Sci.">
        <title>Climate Clever Clovers: New Paradigm to Reduce the Environmental Footprint of Ruminants by Breeding Low Methanogenic Forages Utilizing Haplotype Variation.</title>
        <authorList>
            <person name="Kaur P."/>
            <person name="Appels R."/>
            <person name="Bayer P.E."/>
            <person name="Keeble-Gagnere G."/>
            <person name="Wang J."/>
            <person name="Hirakawa H."/>
            <person name="Shirasawa K."/>
            <person name="Vercoe P."/>
            <person name="Stefanova K."/>
            <person name="Durmic Z."/>
            <person name="Nichols P."/>
            <person name="Revell C."/>
            <person name="Isobe S.N."/>
            <person name="Edwards D."/>
            <person name="Erskine W."/>
        </authorList>
    </citation>
    <scope>NUCLEOTIDE SEQUENCE [LARGE SCALE GENOMIC DNA]</scope>
    <source>
        <strain evidence="5">cv. Daliak</strain>
    </source>
</reference>
<evidence type="ECO:0000313" key="5">
    <source>
        <dbReference type="Proteomes" id="UP000242715"/>
    </source>
</evidence>
<accession>A0A2Z6NSB0</accession>
<dbReference type="OrthoDB" id="1425446at2759"/>
<evidence type="ECO:0000256" key="2">
    <source>
        <dbReference type="SAM" id="SignalP"/>
    </source>
</evidence>
<dbReference type="InterPro" id="IPR032872">
    <property type="entry name" value="WAK_assoc_C"/>
</dbReference>
<keyword evidence="2" id="KW-0732">Signal</keyword>
<name>A0A2Z6NSB0_TRISU</name>